<evidence type="ECO:0000256" key="3">
    <source>
        <dbReference type="ARBA" id="ARBA00022771"/>
    </source>
</evidence>
<evidence type="ECO:0000313" key="9">
    <source>
        <dbReference type="RefSeq" id="XP_027364378.1"/>
    </source>
</evidence>
<dbReference type="GO" id="GO:0009788">
    <property type="term" value="P:negative regulation of abscisic acid-activated signaling pathway"/>
    <property type="evidence" value="ECO:0007669"/>
    <property type="project" value="InterPro"/>
</dbReference>
<dbReference type="InterPro" id="IPR044246">
    <property type="entry name" value="ZFP3-like"/>
</dbReference>
<keyword evidence="2" id="KW-0479">Metal-binding</keyword>
<dbReference type="PROSITE" id="PS50157">
    <property type="entry name" value="ZINC_FINGER_C2H2_2"/>
    <property type="match status" value="1"/>
</dbReference>
<keyword evidence="8" id="KW-1185">Reference proteome</keyword>
<evidence type="ECO:0000256" key="4">
    <source>
        <dbReference type="ARBA" id="ARBA00022833"/>
    </source>
</evidence>
<evidence type="ECO:0000256" key="5">
    <source>
        <dbReference type="ARBA" id="ARBA00023242"/>
    </source>
</evidence>
<evidence type="ECO:0000256" key="6">
    <source>
        <dbReference type="PROSITE-ProRule" id="PRU00042"/>
    </source>
</evidence>
<accession>A0A8B8M8M2</accession>
<dbReference type="OrthoDB" id="1436876at2759"/>
<keyword evidence="3 6" id="KW-0863">Zinc-finger</keyword>
<organism evidence="8 9">
    <name type="scientific">Abrus precatorius</name>
    <name type="common">Indian licorice</name>
    <name type="synonym">Glycine abrus</name>
    <dbReference type="NCBI Taxonomy" id="3816"/>
    <lineage>
        <taxon>Eukaryota</taxon>
        <taxon>Viridiplantae</taxon>
        <taxon>Streptophyta</taxon>
        <taxon>Embryophyta</taxon>
        <taxon>Tracheophyta</taxon>
        <taxon>Spermatophyta</taxon>
        <taxon>Magnoliopsida</taxon>
        <taxon>eudicotyledons</taxon>
        <taxon>Gunneridae</taxon>
        <taxon>Pentapetalae</taxon>
        <taxon>rosids</taxon>
        <taxon>fabids</taxon>
        <taxon>Fabales</taxon>
        <taxon>Fabaceae</taxon>
        <taxon>Papilionoideae</taxon>
        <taxon>50 kb inversion clade</taxon>
        <taxon>NPAAA clade</taxon>
        <taxon>indigoferoid/millettioid clade</taxon>
        <taxon>Abreae</taxon>
        <taxon>Abrus</taxon>
    </lineage>
</organism>
<keyword evidence="5" id="KW-0539">Nucleus</keyword>
<dbReference type="Pfam" id="PF13912">
    <property type="entry name" value="zf-C2H2_6"/>
    <property type="match status" value="1"/>
</dbReference>
<dbReference type="SUPFAM" id="SSF57667">
    <property type="entry name" value="beta-beta-alpha zinc fingers"/>
    <property type="match status" value="1"/>
</dbReference>
<dbReference type="KEGG" id="aprc:113871482"/>
<dbReference type="GeneID" id="113871482"/>
<evidence type="ECO:0000313" key="8">
    <source>
        <dbReference type="Proteomes" id="UP000694853"/>
    </source>
</evidence>
<gene>
    <name evidence="9" type="primary">LOC113871482</name>
</gene>
<dbReference type="PANTHER" id="PTHR47287:SF15">
    <property type="entry name" value="ZINC FINGER PROTEIN 3-LIKE"/>
    <property type="match status" value="1"/>
</dbReference>
<reference evidence="8" key="1">
    <citation type="journal article" date="2019" name="Toxins">
        <title>Detection of Abrin-Like and Prepropulchellin-Like Toxin Genes and Transcripts Using Whole Genome Sequencing and Full-Length Transcript Sequencing of Abrus precatorius.</title>
        <authorList>
            <person name="Hovde B.T."/>
            <person name="Daligault H.E."/>
            <person name="Hanschen E.R."/>
            <person name="Kunde Y.A."/>
            <person name="Johnson M.B."/>
            <person name="Starkenburg S.R."/>
            <person name="Johnson S.L."/>
        </authorList>
    </citation>
    <scope>NUCLEOTIDE SEQUENCE [LARGE SCALE GENOMIC DNA]</scope>
</reference>
<dbReference type="PROSITE" id="PS00028">
    <property type="entry name" value="ZINC_FINGER_C2H2_1"/>
    <property type="match status" value="1"/>
</dbReference>
<feature type="domain" description="C2H2-type" evidence="7">
    <location>
        <begin position="85"/>
        <end position="112"/>
    </location>
</feature>
<dbReference type="Proteomes" id="UP000694853">
    <property type="component" value="Unplaced"/>
</dbReference>
<reference evidence="9" key="2">
    <citation type="submission" date="2025-08" db="UniProtKB">
        <authorList>
            <consortium name="RefSeq"/>
        </authorList>
    </citation>
    <scope>IDENTIFICATION</scope>
    <source>
        <tissue evidence="9">Young leaves</tissue>
    </source>
</reference>
<dbReference type="AlphaFoldDB" id="A0A8B8M8M2"/>
<dbReference type="PANTHER" id="PTHR47287">
    <property type="entry name" value="C2H2 AND C2HC ZINC FINGERS SUPERFAMILY PROTEIN"/>
    <property type="match status" value="1"/>
</dbReference>
<dbReference type="InterPro" id="IPR036236">
    <property type="entry name" value="Znf_C2H2_sf"/>
</dbReference>
<evidence type="ECO:0000259" key="7">
    <source>
        <dbReference type="PROSITE" id="PS50157"/>
    </source>
</evidence>
<comment type="subcellular location">
    <subcellularLocation>
        <location evidence="1">Nucleus</location>
    </subcellularLocation>
</comment>
<dbReference type="GO" id="GO:0008270">
    <property type="term" value="F:zinc ion binding"/>
    <property type="evidence" value="ECO:0007669"/>
    <property type="project" value="UniProtKB-KW"/>
</dbReference>
<name>A0A8B8M8M2_ABRPR</name>
<dbReference type="GO" id="GO:0005634">
    <property type="term" value="C:nucleus"/>
    <property type="evidence" value="ECO:0007669"/>
    <property type="project" value="UniProtKB-SubCell"/>
</dbReference>
<dbReference type="InterPro" id="IPR013087">
    <property type="entry name" value="Znf_C2H2_type"/>
</dbReference>
<evidence type="ECO:0000256" key="1">
    <source>
        <dbReference type="ARBA" id="ARBA00004123"/>
    </source>
</evidence>
<proteinExistence type="predicted"/>
<protein>
    <submittedName>
        <fullName evidence="9">Zinc finger protein 8-like</fullName>
    </submittedName>
</protein>
<dbReference type="RefSeq" id="XP_027364378.1">
    <property type="nucleotide sequence ID" value="XM_027508577.1"/>
</dbReference>
<keyword evidence="4" id="KW-0862">Zinc</keyword>
<evidence type="ECO:0000256" key="2">
    <source>
        <dbReference type="ARBA" id="ARBA00022723"/>
    </source>
</evidence>
<sequence>MPQQLFARDIENRKLKHKIEEAHAVDAEGSDLLLSLSLGNDKMVGETSSNFTFTSLKGDEDPSGFAQKPLENTNLHVIKPKQRQFSCKFCNKKFPSSQALGGHQNAHRRERVLSRIDKEFEMGTFGIGAHFCPYSTLAHHHPLHGSIPFYNGTHLHPMAHMPFPQFAPGYGNQGLPKTSIPGHRFGMTNPLGVATEPPHVETAQNLYHRNVGFGSELNQVPSLDASRRATMAHSDLSSLLRNHCTGNQQF</sequence>
<dbReference type="Gene3D" id="3.30.160.60">
    <property type="entry name" value="Classic Zinc Finger"/>
    <property type="match status" value="1"/>
</dbReference>